<dbReference type="SUPFAM" id="SSF54909">
    <property type="entry name" value="Dimeric alpha+beta barrel"/>
    <property type="match status" value="1"/>
</dbReference>
<gene>
    <name evidence="2" type="ORF">CBI38_18235</name>
    <name evidence="3" type="ORF">R4315_03285</name>
</gene>
<dbReference type="InterPro" id="IPR019887">
    <property type="entry name" value="Tscrpt_reg_AsnC/Lrp_C"/>
</dbReference>
<dbReference type="OrthoDB" id="9797216at2"/>
<evidence type="ECO:0000313" key="3">
    <source>
        <dbReference type="EMBL" id="MDV7263581.1"/>
    </source>
</evidence>
<sequence>MQAFILIQTEVGRASAIAAQIAQITGVQSAQDVIGPYDVIARVSADDIAPVTQEIRRVPGITRTLTCDIPEKPKTI</sequence>
<protein>
    <submittedName>
        <fullName evidence="2">AsnC family transcriptional regulator</fullName>
    </submittedName>
    <submittedName>
        <fullName evidence="3">Lrp/AsnC ligand binding domain-containing protein</fullName>
    </submittedName>
</protein>
<organism evidence="2 4">
    <name type="scientific">Rhodococcus oxybenzonivorans</name>
    <dbReference type="NCBI Taxonomy" id="1990687"/>
    <lineage>
        <taxon>Bacteria</taxon>
        <taxon>Bacillati</taxon>
        <taxon>Actinomycetota</taxon>
        <taxon>Actinomycetes</taxon>
        <taxon>Mycobacteriales</taxon>
        <taxon>Nocardiaceae</taxon>
        <taxon>Rhodococcus</taxon>
    </lineage>
</organism>
<name>A0A2S2BX43_9NOCA</name>
<dbReference type="RefSeq" id="WP_109331007.1">
    <property type="nucleotide sequence ID" value="NZ_CP021354.1"/>
</dbReference>
<dbReference type="EMBL" id="JAWLUP010000004">
    <property type="protein sequence ID" value="MDV7263581.1"/>
    <property type="molecule type" value="Genomic_DNA"/>
</dbReference>
<evidence type="ECO:0000313" key="4">
    <source>
        <dbReference type="Proteomes" id="UP000245711"/>
    </source>
</evidence>
<dbReference type="InterPro" id="IPR011008">
    <property type="entry name" value="Dimeric_a/b-barrel"/>
</dbReference>
<proteinExistence type="predicted"/>
<accession>A0A2S2BX43</accession>
<keyword evidence="4" id="KW-1185">Reference proteome</keyword>
<dbReference type="KEGG" id="roz:CBI38_18235"/>
<dbReference type="Proteomes" id="UP000245711">
    <property type="component" value="Chromosome"/>
</dbReference>
<dbReference type="Proteomes" id="UP001185863">
    <property type="component" value="Unassembled WGS sequence"/>
</dbReference>
<dbReference type="Pfam" id="PF01037">
    <property type="entry name" value="AsnC_trans_reg"/>
    <property type="match status" value="1"/>
</dbReference>
<feature type="domain" description="Transcription regulator AsnC/Lrp ligand binding" evidence="1">
    <location>
        <begin position="5"/>
        <end position="66"/>
    </location>
</feature>
<reference evidence="2 4" key="1">
    <citation type="submission" date="2017-05" db="EMBL/GenBank/DDBJ databases">
        <title>Isolation of Rhodococcus sp. S2-17 biodegrading of BP-3.</title>
        <authorList>
            <person name="Lee Y."/>
            <person name="Kim K.H."/>
            <person name="Chun B.H."/>
            <person name="Jung H.S."/>
            <person name="Jeon C.O."/>
        </authorList>
    </citation>
    <scope>NUCLEOTIDE SEQUENCE [LARGE SCALE GENOMIC DNA]</scope>
    <source>
        <strain evidence="2 4">S2-17</strain>
    </source>
</reference>
<reference evidence="3" key="2">
    <citation type="submission" date="2023-10" db="EMBL/GenBank/DDBJ databases">
        <title>Development of a sustainable strategy for remediation of hydrocarbon-contaminated territories based on the waste exchange concept.</title>
        <authorList>
            <person name="Krivoruchko A."/>
        </authorList>
    </citation>
    <scope>NUCLEOTIDE SEQUENCE</scope>
    <source>
        <strain evidence="3">IEGM 68</strain>
    </source>
</reference>
<evidence type="ECO:0000259" key="1">
    <source>
        <dbReference type="Pfam" id="PF01037"/>
    </source>
</evidence>
<dbReference type="EMBL" id="CP021354">
    <property type="protein sequence ID" value="AWK73211.1"/>
    <property type="molecule type" value="Genomic_DNA"/>
</dbReference>
<dbReference type="AlphaFoldDB" id="A0A2S2BX43"/>
<evidence type="ECO:0000313" key="2">
    <source>
        <dbReference type="EMBL" id="AWK73211.1"/>
    </source>
</evidence>
<dbReference type="Gene3D" id="3.30.70.920">
    <property type="match status" value="1"/>
</dbReference>